<gene>
    <name evidence="3" type="ORF">QO034_16150</name>
</gene>
<dbReference type="PANTHER" id="PTHR41775:SF1">
    <property type="entry name" value="PEPTIDASE M6-LIKE DOMAIN-CONTAINING PROTEIN"/>
    <property type="match status" value="1"/>
</dbReference>
<feature type="region of interest" description="Disordered" evidence="1">
    <location>
        <begin position="1"/>
        <end position="52"/>
    </location>
</feature>
<dbReference type="Pfam" id="PF05547">
    <property type="entry name" value="Peptidase_M6"/>
    <property type="match status" value="1"/>
</dbReference>
<evidence type="ECO:0000256" key="1">
    <source>
        <dbReference type="SAM" id="MobiDB-lite"/>
    </source>
</evidence>
<evidence type="ECO:0000313" key="3">
    <source>
        <dbReference type="EMBL" id="MDK3074626.1"/>
    </source>
</evidence>
<dbReference type="EMBL" id="JASNJE010000022">
    <property type="protein sequence ID" value="MDK3074626.1"/>
    <property type="molecule type" value="Genomic_DNA"/>
</dbReference>
<accession>A0ABT7FHL3</accession>
<dbReference type="InterPro" id="IPR024079">
    <property type="entry name" value="MetalloPept_cat_dom_sf"/>
</dbReference>
<feature type="compositionally biased region" description="Polar residues" evidence="1">
    <location>
        <begin position="771"/>
        <end position="786"/>
    </location>
</feature>
<feature type="region of interest" description="Disordered" evidence="1">
    <location>
        <begin position="770"/>
        <end position="798"/>
    </location>
</feature>
<dbReference type="Gene3D" id="3.40.390.10">
    <property type="entry name" value="Collagenase (Catalytic Domain)"/>
    <property type="match status" value="1"/>
</dbReference>
<comment type="caution">
    <text evidence="3">The sequence shown here is derived from an EMBL/GenBank/DDBJ whole genome shotgun (WGS) entry which is preliminary data.</text>
</comment>
<dbReference type="InterPro" id="IPR008757">
    <property type="entry name" value="Peptidase_M6-like_domain"/>
</dbReference>
<feature type="compositionally biased region" description="Basic and acidic residues" evidence="1">
    <location>
        <begin position="26"/>
        <end position="44"/>
    </location>
</feature>
<reference evidence="3 4" key="1">
    <citation type="submission" date="2023-05" db="EMBL/GenBank/DDBJ databases">
        <title>Sedimentitalea sp. nov. JM2-8.</title>
        <authorList>
            <person name="Huang J."/>
        </authorList>
    </citation>
    <scope>NUCLEOTIDE SEQUENCE [LARGE SCALE GENOMIC DNA]</scope>
    <source>
        <strain evidence="3 4">JM2-8</strain>
    </source>
</reference>
<proteinExistence type="predicted"/>
<feature type="domain" description="Peptidase M6-like" evidence="2">
    <location>
        <begin position="880"/>
        <end position="952"/>
    </location>
</feature>
<name>A0ABT7FHL3_9RHOB</name>
<evidence type="ECO:0000259" key="2">
    <source>
        <dbReference type="Pfam" id="PF05547"/>
    </source>
</evidence>
<dbReference type="Proteomes" id="UP001227126">
    <property type="component" value="Unassembled WGS sequence"/>
</dbReference>
<dbReference type="PANTHER" id="PTHR41775">
    <property type="entry name" value="SECRETED PROTEIN-RELATED"/>
    <property type="match status" value="1"/>
</dbReference>
<dbReference type="RefSeq" id="WP_284486557.1">
    <property type="nucleotide sequence ID" value="NZ_JASNJE010000022.1"/>
</dbReference>
<keyword evidence="4" id="KW-1185">Reference proteome</keyword>
<dbReference type="SUPFAM" id="SSF55486">
    <property type="entry name" value="Metalloproteases ('zincins'), catalytic domain"/>
    <property type="match status" value="1"/>
</dbReference>
<protein>
    <recommendedName>
        <fullName evidence="2">Peptidase M6-like domain-containing protein</fullName>
    </recommendedName>
</protein>
<evidence type="ECO:0000313" key="4">
    <source>
        <dbReference type="Proteomes" id="UP001227126"/>
    </source>
</evidence>
<sequence length="1519" mass="166324">MAEDTRKTLYTTQPGYRSIVTKPRKPVPDDGSRQPRRPEKDEKPTPNTEPLALFGPDDEFVAVARSNVVDVYRFDTFGDDRARPVARAKLGQLAERLIAGGRREPFSIYALDAKGRIHRCDFRGDGGDLDRGARFERLAPEIKAPIRQVVALRKRLILMTGTEGKLALWGLDRRSRQIAKLGRLALDLDLTALDADRHDILLGWSKGEVRLVLLGEDSVTNAPEVHAFEVERVTAATVLNGTHLVLAMKGGQVQKLDLRASAIPEVAARVADPLARLCYALRTLLKRCGCDCDCGRPDGGGSDGDGGGGPGDDEPCDDRHRAKLGFTVYRLARVGTHVVATARSGTRMAVLDARMNVLAERRLDRGGADLDTGRTHSQNMLIRMPRTGRVEVLELTDFVASLKPALPDGFSLVPMPKPKTVTYWGHTDAPAQANPVIKVCLFPVVDNGQTYGDANMTKLMAQIEAKAFDRINDYYDECSFGEAEYQFTTFGYDIGGARKPLVLPQPVADYWWDPYRGGGLRAVMPADWSDPVVFDGTEMLRIKTHPRAGAENEYDIPFAAMWTDRSFASYPVTIDFDGTETAELEVQTQTGDSHTLTLNFGALNLTLNQADDHAAFLDALAAHVTAAIRAAEGALPGDPVLIQDVVYRRERTSTNATEFGRLQGQFRAQAMGGASQKGRIAVTSATGATLTAIGLTPSGDTPGVMDSTGRVSDYISECLRAAQVDAGEGIGGTAAYFETTVGADFDGAAQEIDVTVSFTVNFGGQQAEMEVQSSSGLSGTGWNNAQPDPGSECHPNDSNALRHAIDLADDTFTAACQHIRDSGAWNRAVVAAMFSGFDVMMITHIGAPHAGIPAGDAWNCDDPTGFGSKRMYKRTHHATDKAPPGGEDPVQFGASAITGQNFTNIASADMNAATGVMAHELGHALGLPDLYSANGYRDDVLYVDRYAMMAGGNSNFHHFCGWSKWSLGWIPDDPDGNVNRTVFVDLPVPDDTLITDAWLVPVEFWDNAMRQDVRDTVGGSVEIGQLMKLNLGSDGGVTAFLELRARGDNFSQSLSPQPTIYATNGLDPDSDREWAVNGLYRRSAHRLNEGTELRNVGDVWDFASGPEFPIKGTIARVMEQVTVRGSIPVWRVRVEREQAEYIDLHFQDHVPSWKSPDIWVDWAGDNADPSVPREYPVGMPTDQGETVRFPSSGTERHYVVARVHNAGNSRAENVKVRWFVCDPPGAGDDGRWIDRGTRTIPVVQDGDNELAVFNWDVDSSINEHQCMRMEIIDWEIPDEIDPATGDTVALSSDDVKLQNNVAQQNVFDFEAYSGSPFDAITFPMQVHNDRNQTEIAALVPEGLRDGMKLTISPREWAIPKDEARVFTCTLELDHTVIRPGCDNDSGFLLTAWRRGGEADARWGSCFYHVRPRFKTRIELLQGYWVHGRLALNGLMQPLTDTALDLTEDMPLLARIRLQIDGPGGQVLWRAAQIAADGSFALDITQEQGKTVIAQAWFDRTDRLGSSVSNELTLKQAFIE</sequence>
<organism evidence="3 4">
    <name type="scientific">Sedimentitalea xiamensis</name>
    <dbReference type="NCBI Taxonomy" id="3050037"/>
    <lineage>
        <taxon>Bacteria</taxon>
        <taxon>Pseudomonadati</taxon>
        <taxon>Pseudomonadota</taxon>
        <taxon>Alphaproteobacteria</taxon>
        <taxon>Rhodobacterales</taxon>
        <taxon>Paracoccaceae</taxon>
        <taxon>Sedimentitalea</taxon>
    </lineage>
</organism>